<feature type="region of interest" description="Disordered" evidence="1">
    <location>
        <begin position="111"/>
        <end position="241"/>
    </location>
</feature>
<keyword evidence="2" id="KW-0472">Membrane</keyword>
<dbReference type="AlphaFoldDB" id="A0A8D8CXC1"/>
<evidence type="ECO:0000313" key="3">
    <source>
        <dbReference type="EMBL" id="CAG6501033.1"/>
    </source>
</evidence>
<accession>A0A8D8CXC1</accession>
<feature type="compositionally biased region" description="Acidic residues" evidence="1">
    <location>
        <begin position="165"/>
        <end position="181"/>
    </location>
</feature>
<keyword evidence="2" id="KW-1133">Transmembrane helix</keyword>
<organism evidence="3">
    <name type="scientific">Culex pipiens</name>
    <name type="common">House mosquito</name>
    <dbReference type="NCBI Taxonomy" id="7175"/>
    <lineage>
        <taxon>Eukaryota</taxon>
        <taxon>Metazoa</taxon>
        <taxon>Ecdysozoa</taxon>
        <taxon>Arthropoda</taxon>
        <taxon>Hexapoda</taxon>
        <taxon>Insecta</taxon>
        <taxon>Pterygota</taxon>
        <taxon>Neoptera</taxon>
        <taxon>Endopterygota</taxon>
        <taxon>Diptera</taxon>
        <taxon>Nematocera</taxon>
        <taxon>Culicoidea</taxon>
        <taxon>Culicidae</taxon>
        <taxon>Culicinae</taxon>
        <taxon>Culicini</taxon>
        <taxon>Culex</taxon>
        <taxon>Culex</taxon>
    </lineage>
</organism>
<evidence type="ECO:0000256" key="1">
    <source>
        <dbReference type="SAM" id="MobiDB-lite"/>
    </source>
</evidence>
<feature type="compositionally biased region" description="Basic and acidic residues" evidence="1">
    <location>
        <begin position="114"/>
        <end position="135"/>
    </location>
</feature>
<feature type="compositionally biased region" description="Low complexity" evidence="1">
    <location>
        <begin position="182"/>
        <end position="191"/>
    </location>
</feature>
<sequence length="447" mass="48529">MNRETSTGLVTGAAAFCGTQAFLVSSLTALKVGPLAALAVTAVESVATVGVAAGLAVPVAVGLAPIAIATAGGAAVFAVAAPRTTAKIATKTVGTLFKPIAWGASAVVSALTSKNDEHTDRRKTNNDESNKRYKGDSTNQNSESYESPESFSNEENGQGDGDAGNGDESDEGSNSDSESDTSSESTESSSSSEDEEEKHKQKSKTKGSKQKSKNKQPSKVDHYTDSISSESTETHKNGMSELSLKRTSQNIKNTMNGSYHLVRRLTRFLRIGGIETYIEGNFNIPKANIFQSGRSETKDRVCKDIPDHHAAHVVQLQVVPSVLECNPSIYKILRKCLGHTHFVHRIFNLCIGKRIDTLQGKLLQDLRSIDWHNETADNISPAAVTVLQLIRDSWIELITQEMSGGNYTTDQRRELSIACQFISNMTITELFEKVKAGLDYMIHRMRK</sequence>
<evidence type="ECO:0000256" key="2">
    <source>
        <dbReference type="SAM" id="Phobius"/>
    </source>
</evidence>
<proteinExistence type="predicted"/>
<feature type="compositionally biased region" description="Basic residues" evidence="1">
    <location>
        <begin position="200"/>
        <end position="216"/>
    </location>
</feature>
<reference evidence="3" key="1">
    <citation type="submission" date="2021-05" db="EMBL/GenBank/DDBJ databases">
        <authorList>
            <person name="Alioto T."/>
            <person name="Alioto T."/>
            <person name="Gomez Garrido J."/>
        </authorList>
    </citation>
    <scope>NUCLEOTIDE SEQUENCE</scope>
</reference>
<protein>
    <submittedName>
        <fullName evidence="3">(northern house mosquito) hypothetical protein</fullName>
    </submittedName>
</protein>
<name>A0A8D8CXC1_CULPI</name>
<feature type="transmembrane region" description="Helical" evidence="2">
    <location>
        <begin position="63"/>
        <end position="81"/>
    </location>
</feature>
<keyword evidence="2" id="KW-0812">Transmembrane</keyword>
<feature type="compositionally biased region" description="Polar residues" evidence="1">
    <location>
        <begin position="136"/>
        <end position="151"/>
    </location>
</feature>
<dbReference type="EMBL" id="HBUE01141660">
    <property type="protein sequence ID" value="CAG6501033.1"/>
    <property type="molecule type" value="Transcribed_RNA"/>
</dbReference>